<dbReference type="PROSITE" id="PS50075">
    <property type="entry name" value="CARRIER"/>
    <property type="match status" value="1"/>
</dbReference>
<sequence length="1762" mass="194838">MMLLRRQVEIIARQMMHPKESTFNIGALIDIRGPFDMQRMRKADLALKRDPALRVAIDQNGPEPALFLLEERSSIGFIDFSSHEEPLAKTYVWIEQSLGRSFLFDGKTPLLRHTVARVAKDHHFLVGNYHHVAYDGWATSLIYQRLLAFYNGTAVGEFGNTLPPLSFEEQLAEEKTYRSSRAFVADENYWRSRLAGYDTVLFHGSSCWKLHAQRHSFILDADRYGKLRSFSEKSGWTLFHVMIALTATLLFRTFSIDDITLGLPVLNRRSARAKQTCGLFASVLPFRVRLRTDNTFSELLYIIGDQLKSDYRHQRFPVSEFFRGYLPYEVSLSYEKHDYSAIFEGTSTHLTVLGSSAQDYPLKVFVREYKHLQPVKIDLDYNIAAFSDLDTDEILGGFEHLIDDFFGSPDKRILCRRDRPATKLADTQRSCIMAGANLCTQFESSVSRHGARPAVSYKGQILSYAELDEAVNRLAWRLRELGVGADGQENLVGLSAERSPGLVVGMLGILKAGGTYVPLDPTYPAERLAYLVKDSGVQVVVGDTAGWAALGEAGAFRRVCLDEQALELRSDAPPRRLHPQQAAYVIYTSGSTGQPKGCVVSHANVVRLFAATRDHGFSTKDVWTLFHSYAFDFSVWEVWGALLHGGRLVVVPYLVSRDPEQFAQLLEAERVSVLSQTPAAFRQLLGVSLDHAYTDLRLVVFGGEVLEPDSLKPWYARHGDRVRLVNMYGITETTVHVTEKTLAAAGVEQATSVIGEPLKDLSLQVLDRYGEPVPTGVAGEIYVGGAGVTRGYLGRAALTAQRFVPDPYGPPGARLYRSGDVARRLPDGGLVYLGRADQQIKLRGFRIEPGEVEATLRAQEGVQDAVVMLDTPAQGKPRLVAYVTGVVEPLALRENLSRQLPGHMVPALIMPLERFSLTAHGKLDCKALPRPGVVATSGQVPRTDVEKMLARIWAEALHIPEPGIDDNFFSLGGDSISALQVVAKARAAGIAINLEEFFSATGIRKIADNVKESAASSSAQMIPPFALLSESDRANLPTGLDDALPLSRLQGGMLFHSNLEDESSIFHDVFSFRLRIPWSEQEWRNAIERLPSYHAALRTSFHWTGYSEPLQLIHTFAEADYQIVDLRGLQADQRDQLIDDFLAKARRHPLDPSSGRMLRITLHRHADEELQLTLDFHHAIMDGWSVATLLTDLVRMATDVDWLPIPANASLTATFVSAEREAEADQALLNVWRERLANVAPTLLATHVSNERVGVRQIVRRAFRLPDSLAEGIEHRAKELGVSLKTVLLTAHLRALARTSGQAVVNTGYVTHGRPVEATAIAAVGLFLNTLPFSLALHPSSWTELVCAVAAEERAILAIRRLPAVAIKALGGGVQFYDVGFNYIHFHVYAGLRGLKRFEFLGLDIFEETDFPLLAQYAKDPLDGSLEMTLIRDSAIITEWQVEQFADLVLQALEALVSKPDASWHINALPKGAAPAAGSCMESAGVTSDLCTHFESSVLRHGAIPAVSYERQILSYVELDEAANRLAWRLRELGVGVGEQESLVGLSAERGLGLVVGVLGILKAGGTYVPLDPAYPSERLAYLVKDSGVQVVVGDTAGWAALGEAGAFRRVCLDEQALELRSDAPPRRLHPQQAAYVIYTSGSTGQPKGCVVSHANVVRLFVATRDHGFSTKDVWTLFHSYAFDFSVWEVWGALLHGGRLVVVPYLVSRDPEQFAQLLEAERVSVLSQTPAAFRQLLGSPWIMPTPICGWWCLAARCWSRTA</sequence>
<dbReference type="InterPro" id="IPR001242">
    <property type="entry name" value="Condensation_dom"/>
</dbReference>
<evidence type="ECO:0000256" key="3">
    <source>
        <dbReference type="ARBA" id="ARBA00022553"/>
    </source>
</evidence>
<dbReference type="FunFam" id="3.40.50.980:FF:000002">
    <property type="entry name" value="Enterobactin synthetase component F"/>
    <property type="match status" value="1"/>
</dbReference>
<dbReference type="SUPFAM" id="SSF52777">
    <property type="entry name" value="CoA-dependent acyltransferases"/>
    <property type="match status" value="4"/>
</dbReference>
<dbReference type="SUPFAM" id="SSF47336">
    <property type="entry name" value="ACP-like"/>
    <property type="match status" value="1"/>
</dbReference>
<proteinExistence type="predicted"/>
<dbReference type="PROSITE" id="PS00455">
    <property type="entry name" value="AMP_BINDING"/>
    <property type="match status" value="2"/>
</dbReference>
<dbReference type="Gene3D" id="3.30.559.30">
    <property type="entry name" value="Nonribosomal peptide synthetase, condensation domain"/>
    <property type="match status" value="2"/>
</dbReference>
<dbReference type="RefSeq" id="WP_119797823.1">
    <property type="nucleotide sequence ID" value="NZ_CP021660.1"/>
</dbReference>
<dbReference type="OrthoDB" id="9757559at2"/>
<keyword evidence="6" id="KW-1185">Reference proteome</keyword>
<dbReference type="FunFam" id="1.10.1200.10:FF:000005">
    <property type="entry name" value="Nonribosomal peptide synthetase 1"/>
    <property type="match status" value="1"/>
</dbReference>
<dbReference type="PANTHER" id="PTHR45527">
    <property type="entry name" value="NONRIBOSOMAL PEPTIDE SYNTHETASE"/>
    <property type="match status" value="1"/>
</dbReference>
<dbReference type="InterPro" id="IPR006162">
    <property type="entry name" value="Ppantetheine_attach_site"/>
</dbReference>
<dbReference type="InterPro" id="IPR045851">
    <property type="entry name" value="AMP-bd_C_sf"/>
</dbReference>
<dbReference type="InterPro" id="IPR020845">
    <property type="entry name" value="AMP-binding_CS"/>
</dbReference>
<dbReference type="InterPro" id="IPR036736">
    <property type="entry name" value="ACP-like_sf"/>
</dbReference>
<dbReference type="GO" id="GO:0003824">
    <property type="term" value="F:catalytic activity"/>
    <property type="evidence" value="ECO:0007669"/>
    <property type="project" value="InterPro"/>
</dbReference>
<name>A0A2U8I8M5_9GAMM</name>
<reference evidence="5 6" key="1">
    <citation type="submission" date="2017-05" db="EMBL/GenBank/DDBJ databases">
        <title>Genome sequence of Candidatus Fukatsuia symbiotica and Candidatus Hamiltonella defensa from Acyrthosiphon pisum strain 5D.</title>
        <authorList>
            <person name="Patel V.A."/>
            <person name="Chevignon G."/>
            <person name="Russell J.A."/>
            <person name="Oliver K.M."/>
        </authorList>
    </citation>
    <scope>NUCLEOTIDE SEQUENCE [LARGE SCALE GENOMIC DNA]</scope>
    <source>
        <strain evidence="5 6">5D</strain>
        <plasmid evidence="6">p5d_fsymbiotica-1</plasmid>
    </source>
</reference>
<dbReference type="FunFam" id="3.40.50.980:FF:000001">
    <property type="entry name" value="Non-ribosomal peptide synthetase"/>
    <property type="match status" value="2"/>
</dbReference>
<dbReference type="InterPro" id="IPR000873">
    <property type="entry name" value="AMP-dep_synth/lig_dom"/>
</dbReference>
<dbReference type="Gene3D" id="3.30.559.10">
    <property type="entry name" value="Chloramphenicol acetyltransferase-like domain"/>
    <property type="match status" value="2"/>
</dbReference>
<dbReference type="Pfam" id="PF00501">
    <property type="entry name" value="AMP-binding"/>
    <property type="match status" value="2"/>
</dbReference>
<accession>A0A2U8I8M5</accession>
<evidence type="ECO:0000259" key="4">
    <source>
        <dbReference type="PROSITE" id="PS50075"/>
    </source>
</evidence>
<evidence type="ECO:0000313" key="6">
    <source>
        <dbReference type="Proteomes" id="UP000261875"/>
    </source>
</evidence>
<dbReference type="PANTHER" id="PTHR45527:SF14">
    <property type="entry name" value="PLIPASTATIN SYNTHASE SUBUNIT B"/>
    <property type="match status" value="1"/>
</dbReference>
<dbReference type="Gene3D" id="2.30.38.10">
    <property type="entry name" value="Luciferase, Domain 3"/>
    <property type="match status" value="1"/>
</dbReference>
<dbReference type="InterPro" id="IPR010071">
    <property type="entry name" value="AA_adenyl_dom"/>
</dbReference>
<dbReference type="Gene3D" id="3.30.300.30">
    <property type="match status" value="1"/>
</dbReference>
<protein>
    <recommendedName>
        <fullName evidence="4">Carrier domain-containing protein</fullName>
    </recommendedName>
</protein>
<dbReference type="InterPro" id="IPR023213">
    <property type="entry name" value="CAT-like_dom_sf"/>
</dbReference>
<keyword evidence="5" id="KW-0614">Plasmid</keyword>
<geneLocation type="plasmid" evidence="6">
    <name>p5d_fsymbiotica-1</name>
</geneLocation>
<evidence type="ECO:0000256" key="2">
    <source>
        <dbReference type="ARBA" id="ARBA00022450"/>
    </source>
</evidence>
<dbReference type="FunFam" id="2.30.38.10:FF:000001">
    <property type="entry name" value="Non-ribosomal peptide synthetase PvdI"/>
    <property type="match status" value="1"/>
</dbReference>
<dbReference type="PROSITE" id="PS00012">
    <property type="entry name" value="PHOSPHOPANTETHEINE"/>
    <property type="match status" value="1"/>
</dbReference>
<dbReference type="EMBL" id="CP021660">
    <property type="protein sequence ID" value="AWK15511.1"/>
    <property type="molecule type" value="Genomic_DNA"/>
</dbReference>
<dbReference type="FunFam" id="3.40.50.12780:FF:000012">
    <property type="entry name" value="Non-ribosomal peptide synthetase"/>
    <property type="match status" value="1"/>
</dbReference>
<organism evidence="5 6">
    <name type="scientific">Candidatus Fukatsuia symbiotica</name>
    <dbReference type="NCBI Taxonomy" id="1878942"/>
    <lineage>
        <taxon>Bacteria</taxon>
        <taxon>Pseudomonadati</taxon>
        <taxon>Pseudomonadota</taxon>
        <taxon>Gammaproteobacteria</taxon>
        <taxon>Enterobacterales</taxon>
        <taxon>Yersiniaceae</taxon>
        <taxon>Candidatus Fukatsuia</taxon>
    </lineage>
</organism>
<dbReference type="GO" id="GO:0044550">
    <property type="term" value="P:secondary metabolite biosynthetic process"/>
    <property type="evidence" value="ECO:0007669"/>
    <property type="project" value="TreeGrafter"/>
</dbReference>
<dbReference type="Pfam" id="PF00550">
    <property type="entry name" value="PP-binding"/>
    <property type="match status" value="1"/>
</dbReference>
<dbReference type="InterPro" id="IPR009081">
    <property type="entry name" value="PP-bd_ACP"/>
</dbReference>
<dbReference type="SUPFAM" id="SSF56801">
    <property type="entry name" value="Acetyl-CoA synthetase-like"/>
    <property type="match status" value="2"/>
</dbReference>
<dbReference type="Proteomes" id="UP000261875">
    <property type="component" value="Plasmid p5D_Fsymbiotica-1"/>
</dbReference>
<comment type="cofactor">
    <cofactor evidence="1">
        <name>pantetheine 4'-phosphate</name>
        <dbReference type="ChEBI" id="CHEBI:47942"/>
    </cofactor>
</comment>
<evidence type="ECO:0000256" key="1">
    <source>
        <dbReference type="ARBA" id="ARBA00001957"/>
    </source>
</evidence>
<feature type="domain" description="Carrier" evidence="4">
    <location>
        <begin position="940"/>
        <end position="1014"/>
    </location>
</feature>
<dbReference type="CDD" id="cd17643">
    <property type="entry name" value="A_NRPS_Cytc1-like"/>
    <property type="match status" value="1"/>
</dbReference>
<dbReference type="NCBIfam" id="TIGR01733">
    <property type="entry name" value="AA-adenyl-dom"/>
    <property type="match status" value="1"/>
</dbReference>
<dbReference type="GO" id="GO:0005829">
    <property type="term" value="C:cytosol"/>
    <property type="evidence" value="ECO:0007669"/>
    <property type="project" value="TreeGrafter"/>
</dbReference>
<keyword evidence="2" id="KW-0596">Phosphopantetheine</keyword>
<dbReference type="KEGG" id="fsm:CCS41_13860"/>
<gene>
    <name evidence="5" type="ORF">CCS41_13860</name>
</gene>
<dbReference type="GO" id="GO:0043041">
    <property type="term" value="P:amino acid activation for nonribosomal peptide biosynthetic process"/>
    <property type="evidence" value="ECO:0007669"/>
    <property type="project" value="TreeGrafter"/>
</dbReference>
<keyword evidence="3" id="KW-0597">Phosphoprotein</keyword>
<dbReference type="Gene3D" id="1.10.1200.10">
    <property type="entry name" value="ACP-like"/>
    <property type="match status" value="1"/>
</dbReference>
<evidence type="ECO:0000313" key="5">
    <source>
        <dbReference type="EMBL" id="AWK15511.1"/>
    </source>
</evidence>
<dbReference type="GO" id="GO:0031177">
    <property type="term" value="F:phosphopantetheine binding"/>
    <property type="evidence" value="ECO:0007669"/>
    <property type="project" value="TreeGrafter"/>
</dbReference>
<dbReference type="Pfam" id="PF00668">
    <property type="entry name" value="Condensation"/>
    <property type="match status" value="2"/>
</dbReference>
<dbReference type="Gene3D" id="3.40.50.980">
    <property type="match status" value="4"/>
</dbReference>